<dbReference type="InterPro" id="IPR007411">
    <property type="entry name" value="EpmC"/>
</dbReference>
<sequence>MSSCNTKPDFSDLLSYLEDKALLQHLIELTDPVKKDSTTSSIFEYEKRENKEHLNKWKKEWQEIYANKVVDSEQAATDWLIRIFNTLFENQKVLLARSSGEPEYFPAHDDQPARIEFAHGFFASALHEISHWCVAGKNRRTLSDFGYWYAPDGRSATQQQAFEHVEVKPQALECLFTLACKNTFQVSQDNLFATLDTSNSTFASDVYTQVKEYIEKPHRLPRDAKVLLRTFLSVCTYP</sequence>
<proteinExistence type="predicted"/>
<dbReference type="EMBL" id="CP014945">
    <property type="protein sequence ID" value="AMT96220.1"/>
    <property type="molecule type" value="Genomic_DNA"/>
</dbReference>
<organism evidence="1 2">
    <name type="scientific">Psychrobacter alimentarius</name>
    <dbReference type="NCBI Taxonomy" id="261164"/>
    <lineage>
        <taxon>Bacteria</taxon>
        <taxon>Pseudomonadati</taxon>
        <taxon>Pseudomonadota</taxon>
        <taxon>Gammaproteobacteria</taxon>
        <taxon>Moraxellales</taxon>
        <taxon>Moraxellaceae</taxon>
        <taxon>Psychrobacter</taxon>
    </lineage>
</organism>
<dbReference type="Proteomes" id="UP000076104">
    <property type="component" value="Chromosome"/>
</dbReference>
<evidence type="ECO:0008006" key="3">
    <source>
        <dbReference type="Google" id="ProtNLM"/>
    </source>
</evidence>
<name>A0ABM5ZVU9_9GAMM</name>
<dbReference type="Pfam" id="PF04315">
    <property type="entry name" value="EpmC"/>
    <property type="match status" value="1"/>
</dbReference>
<dbReference type="RefSeq" id="WP_062843949.1">
    <property type="nucleotide sequence ID" value="NZ_CP014945.1"/>
</dbReference>
<keyword evidence="2" id="KW-1185">Reference proteome</keyword>
<reference evidence="1 2" key="1">
    <citation type="submission" date="2016-03" db="EMBL/GenBank/DDBJ databases">
        <title>Genome sequencing of Psychrobacter alimentarius PAMC 27889.</title>
        <authorList>
            <person name="Lee J."/>
            <person name="Kim O.-S."/>
        </authorList>
    </citation>
    <scope>NUCLEOTIDE SEQUENCE [LARGE SCALE GENOMIC DNA]</scope>
    <source>
        <strain evidence="1 2">PAMC 27889</strain>
    </source>
</reference>
<accession>A0ABM5ZVU9</accession>
<dbReference type="GeneID" id="33059486"/>
<evidence type="ECO:0000313" key="1">
    <source>
        <dbReference type="EMBL" id="AMT96220.1"/>
    </source>
</evidence>
<evidence type="ECO:0000313" key="2">
    <source>
        <dbReference type="Proteomes" id="UP000076104"/>
    </source>
</evidence>
<gene>
    <name evidence="1" type="ORF">A3K91_0595</name>
</gene>
<protein>
    <recommendedName>
        <fullName evidence="3">Transporting ATPase</fullName>
    </recommendedName>
</protein>